<gene>
    <name evidence="1" type="ORF">APZ42_010015</name>
</gene>
<keyword evidence="2" id="KW-1185">Reference proteome</keyword>
<dbReference type="AlphaFoldDB" id="A0A164DM69"/>
<comment type="caution">
    <text evidence="1">The sequence shown here is derived from an EMBL/GenBank/DDBJ whole genome shotgun (WGS) entry which is preliminary data.</text>
</comment>
<organism evidence="1 2">
    <name type="scientific">Daphnia magna</name>
    <dbReference type="NCBI Taxonomy" id="35525"/>
    <lineage>
        <taxon>Eukaryota</taxon>
        <taxon>Metazoa</taxon>
        <taxon>Ecdysozoa</taxon>
        <taxon>Arthropoda</taxon>
        <taxon>Crustacea</taxon>
        <taxon>Branchiopoda</taxon>
        <taxon>Diplostraca</taxon>
        <taxon>Cladocera</taxon>
        <taxon>Anomopoda</taxon>
        <taxon>Daphniidae</taxon>
        <taxon>Daphnia</taxon>
    </lineage>
</organism>
<feature type="non-terminal residue" evidence="1">
    <location>
        <position position="1"/>
    </location>
</feature>
<sequence>CPACVCLAARPVSAQLPGLCLPGLYLPSCPACVCPEAQLVSAQLPGLCLPSCPACVCPIAKTIDCKNQFFSLFLENMASNCASYTPCNIDVSELTATDLESFLLSISFDPSIAAKLKGTVEIFRNFLLAFPKAGHFEETFVWGYGPLIKKCAGRSNTPIPDTDDECLQLLVLLLRLIPSLKKIR</sequence>
<dbReference type="Proteomes" id="UP000076858">
    <property type="component" value="Unassembled WGS sequence"/>
</dbReference>
<evidence type="ECO:0000313" key="2">
    <source>
        <dbReference type="Proteomes" id="UP000076858"/>
    </source>
</evidence>
<proteinExistence type="predicted"/>
<dbReference type="OrthoDB" id="7760234at2759"/>
<name>A0A164DM69_9CRUS</name>
<evidence type="ECO:0000313" key="1">
    <source>
        <dbReference type="EMBL" id="KZR95927.1"/>
    </source>
</evidence>
<protein>
    <submittedName>
        <fullName evidence="1">Uncharacterized protein</fullName>
    </submittedName>
</protein>
<dbReference type="EMBL" id="LRGB01026715">
    <property type="protein sequence ID" value="KZR95927.1"/>
    <property type="molecule type" value="Genomic_DNA"/>
</dbReference>
<accession>A0A164DM69</accession>
<feature type="non-terminal residue" evidence="1">
    <location>
        <position position="184"/>
    </location>
</feature>
<reference evidence="1 2" key="1">
    <citation type="submission" date="2016-03" db="EMBL/GenBank/DDBJ databases">
        <title>EvidentialGene: Evidence-directed Construction of Genes on Genomes.</title>
        <authorList>
            <person name="Gilbert D.G."/>
            <person name="Choi J.-H."/>
            <person name="Mockaitis K."/>
            <person name="Colbourne J."/>
            <person name="Pfrender M."/>
        </authorList>
    </citation>
    <scope>NUCLEOTIDE SEQUENCE [LARGE SCALE GENOMIC DNA]</scope>
    <source>
        <strain evidence="1 2">Xinb3</strain>
        <tissue evidence="1">Complete organism</tissue>
    </source>
</reference>